<evidence type="ECO:0000256" key="1">
    <source>
        <dbReference type="SAM" id="MobiDB-lite"/>
    </source>
</evidence>
<evidence type="ECO:0000313" key="2">
    <source>
        <dbReference type="EMBL" id="ODV69036.1"/>
    </source>
</evidence>
<organism evidence="2 3">
    <name type="scientific">Hyphopichia burtonii NRRL Y-1933</name>
    <dbReference type="NCBI Taxonomy" id="984485"/>
    <lineage>
        <taxon>Eukaryota</taxon>
        <taxon>Fungi</taxon>
        <taxon>Dikarya</taxon>
        <taxon>Ascomycota</taxon>
        <taxon>Saccharomycotina</taxon>
        <taxon>Pichiomycetes</taxon>
        <taxon>Debaryomycetaceae</taxon>
        <taxon>Hyphopichia</taxon>
    </lineage>
</organism>
<dbReference type="Proteomes" id="UP000095085">
    <property type="component" value="Unassembled WGS sequence"/>
</dbReference>
<dbReference type="EMBL" id="KV454539">
    <property type="protein sequence ID" value="ODV69036.1"/>
    <property type="molecule type" value="Genomic_DNA"/>
</dbReference>
<sequence>MLELHKSDPIDGPSLNPHLLFEKPTFDKVQSELLEFFLDVTGTGEEIRNFNNTKPFDELLYHLETSFTRNYEYGENKEIIDSYLKIPSVVVLHLLLTLASRCPRSNWTKRGSFFEGIQSTHEYVQTFNHEYDNCVYKPPLKDRSLYILQKYLDVICSINRGEELKSSTLQIYKNLLTVLNDTIIRRPSINTRPQLKSPTKRKKPSNVSSKSNKIDITSMFKSKSQRTKADSDTNDKDDEPQEDFSRLKYSNMTDFNDEVISNSEDEEDILGTDMVEEILKYKGMNQTPLKTEKAFQDSISSNNKASVLFQSMSENYISEVSDLKMPASNNLFISSRISNPSIAKINLFDEELLAISLNRPKRYNLWSLMQWMFSCADKSTKYQKYLFDSAGTSYHSLYLTYKGVLQFIFKFTAFNFLYELNNLLNSSASPGDDLIERFENSTRQTQLLSCMNNDNRFLLLLIVTQLGISPNDWHDRAVEYLFTGLEIPSSYEPQPCYEREKLLIKQDSSLINKGKGTAIEYDDNVDSMGFRYEALLILYIRSLFFDSNDIEDKPTAYSDQFIKLLGNALLKIKFKYFEAFFKAHGNNSISVIIPKKYEKKFIFSLIDYLITEITKLVEIYDILPNLDESSEEIAKSVEFFILEEYIYQSVTDDVTHESWESFKCIWLKLNFLIATYFYYQIMDIGLNDFSSDFIDKIKKLDNFRIDLYNAFIEKHSSKSTFHDDYNFMIDEKDKDRYLITDTSEVPWVNFKLLVDLKMASQK</sequence>
<gene>
    <name evidence="2" type="ORF">HYPBUDRAFT_5097</name>
</gene>
<dbReference type="OrthoDB" id="4084947at2759"/>
<name>A0A1E4RP77_9ASCO</name>
<dbReference type="GeneID" id="30998031"/>
<evidence type="ECO:0000313" key="3">
    <source>
        <dbReference type="Proteomes" id="UP000095085"/>
    </source>
</evidence>
<dbReference type="RefSeq" id="XP_020078103.1">
    <property type="nucleotide sequence ID" value="XM_020223482.1"/>
</dbReference>
<reference evidence="3" key="1">
    <citation type="submission" date="2016-05" db="EMBL/GenBank/DDBJ databases">
        <title>Comparative genomics of biotechnologically important yeasts.</title>
        <authorList>
            <consortium name="DOE Joint Genome Institute"/>
            <person name="Riley R."/>
            <person name="Haridas S."/>
            <person name="Wolfe K.H."/>
            <person name="Lopes M.R."/>
            <person name="Hittinger C.T."/>
            <person name="Goker M."/>
            <person name="Salamov A."/>
            <person name="Wisecaver J."/>
            <person name="Long T.M."/>
            <person name="Aerts A.L."/>
            <person name="Barry K."/>
            <person name="Choi C."/>
            <person name="Clum A."/>
            <person name="Coughlan A.Y."/>
            <person name="Deshpande S."/>
            <person name="Douglass A.P."/>
            <person name="Hanson S.J."/>
            <person name="Klenk H.-P."/>
            <person name="Labutti K."/>
            <person name="Lapidus A."/>
            <person name="Lindquist E."/>
            <person name="Lipzen A."/>
            <person name="Meier-Kolthoff J.P."/>
            <person name="Ohm R.A."/>
            <person name="Otillar R.P."/>
            <person name="Pangilinan J."/>
            <person name="Peng Y."/>
            <person name="Rokas A."/>
            <person name="Rosa C.A."/>
            <person name="Scheuner C."/>
            <person name="Sibirny A.A."/>
            <person name="Slot J.C."/>
            <person name="Stielow J.B."/>
            <person name="Sun H."/>
            <person name="Kurtzman C.P."/>
            <person name="Blackwell M."/>
            <person name="Grigoriev I.V."/>
            <person name="Jeffries T.W."/>
        </authorList>
    </citation>
    <scope>NUCLEOTIDE SEQUENCE [LARGE SCALE GENOMIC DNA]</scope>
    <source>
        <strain evidence="3">NRRL Y-1933</strain>
    </source>
</reference>
<keyword evidence="3" id="KW-1185">Reference proteome</keyword>
<proteinExistence type="predicted"/>
<accession>A0A1E4RP77</accession>
<protein>
    <submittedName>
        <fullName evidence="2">Uncharacterized protein</fullName>
    </submittedName>
</protein>
<dbReference type="AlphaFoldDB" id="A0A1E4RP77"/>
<feature type="region of interest" description="Disordered" evidence="1">
    <location>
        <begin position="189"/>
        <end position="248"/>
    </location>
</feature>